<organism evidence="7 8">
    <name type="scientific">Rugamonas apoptosis</name>
    <dbReference type="NCBI Taxonomy" id="2758570"/>
    <lineage>
        <taxon>Bacteria</taxon>
        <taxon>Pseudomonadati</taxon>
        <taxon>Pseudomonadota</taxon>
        <taxon>Betaproteobacteria</taxon>
        <taxon>Burkholderiales</taxon>
        <taxon>Oxalobacteraceae</taxon>
        <taxon>Telluria group</taxon>
        <taxon>Rugamonas</taxon>
    </lineage>
</organism>
<feature type="transmembrane region" description="Helical" evidence="5">
    <location>
        <begin position="291"/>
        <end position="311"/>
    </location>
</feature>
<evidence type="ECO:0000256" key="2">
    <source>
        <dbReference type="ARBA" id="ARBA00022692"/>
    </source>
</evidence>
<dbReference type="InterPro" id="IPR020846">
    <property type="entry name" value="MFS_dom"/>
</dbReference>
<feature type="transmembrane region" description="Helical" evidence="5">
    <location>
        <begin position="196"/>
        <end position="215"/>
    </location>
</feature>
<dbReference type="PROSITE" id="PS50850">
    <property type="entry name" value="MFS"/>
    <property type="match status" value="1"/>
</dbReference>
<keyword evidence="8" id="KW-1185">Reference proteome</keyword>
<evidence type="ECO:0000256" key="4">
    <source>
        <dbReference type="ARBA" id="ARBA00023136"/>
    </source>
</evidence>
<dbReference type="EMBL" id="JACEZU010000008">
    <property type="protein sequence ID" value="MBA5688903.1"/>
    <property type="molecule type" value="Genomic_DNA"/>
</dbReference>
<dbReference type="CDD" id="cd17393">
    <property type="entry name" value="MFS_MosC_like"/>
    <property type="match status" value="1"/>
</dbReference>
<dbReference type="InterPro" id="IPR011701">
    <property type="entry name" value="MFS"/>
</dbReference>
<dbReference type="InterPro" id="IPR036259">
    <property type="entry name" value="MFS_trans_sf"/>
</dbReference>
<comment type="subcellular location">
    <subcellularLocation>
        <location evidence="1">Membrane</location>
        <topology evidence="1">Multi-pass membrane protein</topology>
    </subcellularLocation>
</comment>
<feature type="transmembrane region" description="Helical" evidence="5">
    <location>
        <begin position="323"/>
        <end position="347"/>
    </location>
</feature>
<feature type="transmembrane region" description="Helical" evidence="5">
    <location>
        <begin position="99"/>
        <end position="122"/>
    </location>
</feature>
<feature type="transmembrane region" description="Helical" evidence="5">
    <location>
        <begin position="43"/>
        <end position="63"/>
    </location>
</feature>
<feature type="transmembrane region" description="Helical" evidence="5">
    <location>
        <begin position="161"/>
        <end position="184"/>
    </location>
</feature>
<dbReference type="Pfam" id="PF07690">
    <property type="entry name" value="MFS_1"/>
    <property type="match status" value="1"/>
</dbReference>
<keyword evidence="2 5" id="KW-0812">Transmembrane</keyword>
<dbReference type="Proteomes" id="UP000573499">
    <property type="component" value="Unassembled WGS sequence"/>
</dbReference>
<feature type="transmembrane region" description="Helical" evidence="5">
    <location>
        <begin position="75"/>
        <end position="93"/>
    </location>
</feature>
<dbReference type="GO" id="GO:0022857">
    <property type="term" value="F:transmembrane transporter activity"/>
    <property type="evidence" value="ECO:0007669"/>
    <property type="project" value="InterPro"/>
</dbReference>
<evidence type="ECO:0000256" key="1">
    <source>
        <dbReference type="ARBA" id="ARBA00004141"/>
    </source>
</evidence>
<dbReference type="GO" id="GO:0016020">
    <property type="term" value="C:membrane"/>
    <property type="evidence" value="ECO:0007669"/>
    <property type="project" value="UniProtKB-SubCell"/>
</dbReference>
<dbReference type="RefSeq" id="WP_182154952.1">
    <property type="nucleotide sequence ID" value="NZ_JACEZU010000008.1"/>
</dbReference>
<comment type="caution">
    <text evidence="7">The sequence shown here is derived from an EMBL/GenBank/DDBJ whole genome shotgun (WGS) entry which is preliminary data.</text>
</comment>
<evidence type="ECO:0000313" key="7">
    <source>
        <dbReference type="EMBL" id="MBA5688903.1"/>
    </source>
</evidence>
<proteinExistence type="predicted"/>
<dbReference type="SUPFAM" id="SSF103473">
    <property type="entry name" value="MFS general substrate transporter"/>
    <property type="match status" value="1"/>
</dbReference>
<name>A0A7W2FBV9_9BURK</name>
<reference evidence="7 8" key="1">
    <citation type="submission" date="2020-07" db="EMBL/GenBank/DDBJ databases">
        <title>Novel species isolated from subtropical streams in China.</title>
        <authorList>
            <person name="Lu H."/>
        </authorList>
    </citation>
    <scope>NUCLEOTIDE SEQUENCE [LARGE SCALE GENOMIC DNA]</scope>
    <source>
        <strain evidence="7 8">LX47W</strain>
    </source>
</reference>
<dbReference type="AlphaFoldDB" id="A0A7W2FBV9"/>
<feature type="domain" description="Major facilitator superfamily (MFS) profile" evidence="6">
    <location>
        <begin position="9"/>
        <end position="379"/>
    </location>
</feature>
<evidence type="ECO:0000259" key="6">
    <source>
        <dbReference type="PROSITE" id="PS50850"/>
    </source>
</evidence>
<dbReference type="PROSITE" id="PS51257">
    <property type="entry name" value="PROKAR_LIPOPROTEIN"/>
    <property type="match status" value="1"/>
</dbReference>
<feature type="transmembrane region" description="Helical" evidence="5">
    <location>
        <begin position="235"/>
        <end position="256"/>
    </location>
</feature>
<evidence type="ECO:0000256" key="5">
    <source>
        <dbReference type="SAM" id="Phobius"/>
    </source>
</evidence>
<keyword evidence="4 5" id="KW-0472">Membrane</keyword>
<feature type="transmembrane region" description="Helical" evidence="5">
    <location>
        <begin position="268"/>
        <end position="285"/>
    </location>
</feature>
<feature type="transmembrane region" description="Helical" evidence="5">
    <location>
        <begin position="353"/>
        <end position="374"/>
    </location>
</feature>
<protein>
    <submittedName>
        <fullName evidence="7">MFS transporter</fullName>
    </submittedName>
</protein>
<dbReference type="PANTHER" id="PTHR23514">
    <property type="entry name" value="BYPASS OF STOP CODON PROTEIN 6"/>
    <property type="match status" value="1"/>
</dbReference>
<gene>
    <name evidence="7" type="ORF">H3H39_17820</name>
</gene>
<dbReference type="Gene3D" id="1.20.1250.20">
    <property type="entry name" value="MFS general substrate transporter like domains"/>
    <property type="match status" value="2"/>
</dbReference>
<dbReference type="InterPro" id="IPR051788">
    <property type="entry name" value="MFS_Transporter"/>
</dbReference>
<dbReference type="PANTHER" id="PTHR23514:SF13">
    <property type="entry name" value="INNER MEMBRANE PROTEIN YBJJ"/>
    <property type="match status" value="1"/>
</dbReference>
<feature type="transmembrane region" description="Helical" evidence="5">
    <location>
        <begin position="12"/>
        <end position="31"/>
    </location>
</feature>
<keyword evidence="3 5" id="KW-1133">Transmembrane helix</keyword>
<feature type="transmembrane region" description="Helical" evidence="5">
    <location>
        <begin position="134"/>
        <end position="155"/>
    </location>
</feature>
<sequence>MRSADSPASRLATRLLFLVAGFGYSCWAPLVPFTKANLGLDEHVLGLLFLCIGIGSICAMLLTGPLTMRFGSKPIIVGSGFGFAASLALLPLSDTTFTLGLNLAAFGATLGALDVAMNLHAVEVERAADKPLMSGFHALFSIGGFAGSAFMTFLLSKHFEILNSTLLCAALMALAMFMATPRLLKGNERKERPMFVLPRGLVLAIAALACITFLVEGALLDWSALLITENGLFPVAQGGTGYIFFSVAMTVGRLTGDTISSRIGDHKTMLWGGVIALSGFVILLTASTGVIALLGFVLIGLGCSNIVPVLFRRAATQKAMPPGLAVAAISTTAYAGILAGPASIGFVAKAVGLPIAFWMLAGLLALVPFFANVVTANRH</sequence>
<evidence type="ECO:0000313" key="8">
    <source>
        <dbReference type="Proteomes" id="UP000573499"/>
    </source>
</evidence>
<evidence type="ECO:0000256" key="3">
    <source>
        <dbReference type="ARBA" id="ARBA00022989"/>
    </source>
</evidence>
<accession>A0A7W2FBV9</accession>